<keyword evidence="7" id="KW-0902">Two-component regulatory system</keyword>
<keyword evidence="13" id="KW-1185">Reference proteome</keyword>
<evidence type="ECO:0000313" key="12">
    <source>
        <dbReference type="EMBL" id="PZD71208.1"/>
    </source>
</evidence>
<accession>A0A2W1JB75</accession>
<dbReference type="InterPro" id="IPR005467">
    <property type="entry name" value="His_kinase_dom"/>
</dbReference>
<organism evidence="12 13">
    <name type="scientific">Acaryochloris thomasi RCC1774</name>
    <dbReference type="NCBI Taxonomy" id="1764569"/>
    <lineage>
        <taxon>Bacteria</taxon>
        <taxon>Bacillati</taxon>
        <taxon>Cyanobacteriota</taxon>
        <taxon>Cyanophyceae</taxon>
        <taxon>Acaryochloridales</taxon>
        <taxon>Acaryochloridaceae</taxon>
        <taxon>Acaryochloris</taxon>
        <taxon>Acaryochloris thomasi</taxon>
    </lineage>
</organism>
<dbReference type="InterPro" id="IPR036097">
    <property type="entry name" value="HisK_dim/P_sf"/>
</dbReference>
<evidence type="ECO:0000259" key="10">
    <source>
        <dbReference type="PROSITE" id="PS50109"/>
    </source>
</evidence>
<dbReference type="PROSITE" id="PS50110">
    <property type="entry name" value="RESPONSE_REGULATORY"/>
    <property type="match status" value="1"/>
</dbReference>
<dbReference type="EMBL" id="PQWO01000020">
    <property type="protein sequence ID" value="PZD71208.1"/>
    <property type="molecule type" value="Genomic_DNA"/>
</dbReference>
<feature type="modified residue" description="4-aspartylphosphate" evidence="8">
    <location>
        <position position="53"/>
    </location>
</feature>
<name>A0A2W1JB75_9CYAN</name>
<dbReference type="InterPro" id="IPR016132">
    <property type="entry name" value="Phyto_chromo_attachment"/>
</dbReference>
<dbReference type="InterPro" id="IPR003661">
    <property type="entry name" value="HisK_dim/P_dom"/>
</dbReference>
<dbReference type="PROSITE" id="PS50046">
    <property type="entry name" value="PHYTOCHROME_2"/>
    <property type="match status" value="1"/>
</dbReference>
<dbReference type="GO" id="GO:0030295">
    <property type="term" value="F:protein kinase activator activity"/>
    <property type="evidence" value="ECO:0007669"/>
    <property type="project" value="TreeGrafter"/>
</dbReference>
<dbReference type="InterPro" id="IPR029016">
    <property type="entry name" value="GAF-like_dom_sf"/>
</dbReference>
<comment type="catalytic activity">
    <reaction evidence="1">
        <text>ATP + protein L-histidine = ADP + protein N-phospho-L-histidine.</text>
        <dbReference type="EC" id="2.7.13.3"/>
    </reaction>
</comment>
<dbReference type="FunFam" id="3.30.565.10:FF:000006">
    <property type="entry name" value="Sensor histidine kinase WalK"/>
    <property type="match status" value="1"/>
</dbReference>
<comment type="caution">
    <text evidence="12">The sequence shown here is derived from an EMBL/GenBank/DDBJ whole genome shotgun (WGS) entry which is preliminary data.</text>
</comment>
<evidence type="ECO:0000256" key="8">
    <source>
        <dbReference type="PROSITE-ProRule" id="PRU00169"/>
    </source>
</evidence>
<comment type="similarity">
    <text evidence="2">In the N-terminal section; belongs to the phytochrome family.</text>
</comment>
<dbReference type="CDD" id="cd00156">
    <property type="entry name" value="REC"/>
    <property type="match status" value="1"/>
</dbReference>
<dbReference type="Proteomes" id="UP000248857">
    <property type="component" value="Unassembled WGS sequence"/>
</dbReference>
<dbReference type="Gene3D" id="3.30.450.40">
    <property type="match status" value="1"/>
</dbReference>
<evidence type="ECO:0000313" key="13">
    <source>
        <dbReference type="Proteomes" id="UP000248857"/>
    </source>
</evidence>
<protein>
    <recommendedName>
        <fullName evidence="3">histidine kinase</fullName>
        <ecNumber evidence="3">2.7.13.3</ecNumber>
    </recommendedName>
</protein>
<dbReference type="PANTHER" id="PTHR42878:SF15">
    <property type="entry name" value="BACTERIOPHYTOCHROME"/>
    <property type="match status" value="1"/>
</dbReference>
<dbReference type="Gene3D" id="3.40.50.2300">
    <property type="match status" value="1"/>
</dbReference>
<dbReference type="CDD" id="cd00082">
    <property type="entry name" value="HisKA"/>
    <property type="match status" value="1"/>
</dbReference>
<evidence type="ECO:0000256" key="2">
    <source>
        <dbReference type="ARBA" id="ARBA00006402"/>
    </source>
</evidence>
<dbReference type="PROSITE" id="PS50109">
    <property type="entry name" value="HIS_KIN"/>
    <property type="match status" value="1"/>
</dbReference>
<dbReference type="InterPro" id="IPR050351">
    <property type="entry name" value="BphY/WalK/GraS-like"/>
</dbReference>
<keyword evidence="4 8" id="KW-0597">Phosphoprotein</keyword>
<dbReference type="Pfam" id="PF00072">
    <property type="entry name" value="Response_reg"/>
    <property type="match status" value="1"/>
</dbReference>
<evidence type="ECO:0000259" key="11">
    <source>
        <dbReference type="PROSITE" id="PS50110"/>
    </source>
</evidence>
<feature type="domain" description="Response regulatory" evidence="11">
    <location>
        <begin position="2"/>
        <end position="119"/>
    </location>
</feature>
<dbReference type="Pfam" id="PF02518">
    <property type="entry name" value="HATPase_c"/>
    <property type="match status" value="1"/>
</dbReference>
<dbReference type="SUPFAM" id="SSF55874">
    <property type="entry name" value="ATPase domain of HSP90 chaperone/DNA topoisomerase II/histidine kinase"/>
    <property type="match status" value="1"/>
</dbReference>
<dbReference type="RefSeq" id="WP_233501829.1">
    <property type="nucleotide sequence ID" value="NZ_CAWNWM010000020.1"/>
</dbReference>
<dbReference type="AlphaFoldDB" id="A0A2W1JB75"/>
<evidence type="ECO:0000256" key="7">
    <source>
        <dbReference type="ARBA" id="ARBA00023012"/>
    </source>
</evidence>
<evidence type="ECO:0000256" key="4">
    <source>
        <dbReference type="ARBA" id="ARBA00022553"/>
    </source>
</evidence>
<evidence type="ECO:0000256" key="3">
    <source>
        <dbReference type="ARBA" id="ARBA00012438"/>
    </source>
</evidence>
<dbReference type="InterPro" id="IPR036890">
    <property type="entry name" value="HATPase_C_sf"/>
</dbReference>
<dbReference type="GO" id="GO:0007234">
    <property type="term" value="P:osmosensory signaling via phosphorelay pathway"/>
    <property type="evidence" value="ECO:0007669"/>
    <property type="project" value="TreeGrafter"/>
</dbReference>
<dbReference type="SUPFAM" id="SSF52172">
    <property type="entry name" value="CheY-like"/>
    <property type="match status" value="1"/>
</dbReference>
<keyword evidence="5 12" id="KW-0808">Transferase</keyword>
<proteinExistence type="inferred from homology"/>
<dbReference type="InterPro" id="IPR004358">
    <property type="entry name" value="Sig_transdc_His_kin-like_C"/>
</dbReference>
<dbReference type="PRINTS" id="PR00344">
    <property type="entry name" value="BCTRLSENSOR"/>
</dbReference>
<evidence type="ECO:0000256" key="1">
    <source>
        <dbReference type="ARBA" id="ARBA00000085"/>
    </source>
</evidence>
<dbReference type="EC" id="2.7.13.3" evidence="3"/>
<dbReference type="InterPro" id="IPR003018">
    <property type="entry name" value="GAF"/>
</dbReference>
<evidence type="ECO:0000256" key="5">
    <source>
        <dbReference type="ARBA" id="ARBA00022679"/>
    </source>
</evidence>
<dbReference type="PANTHER" id="PTHR42878">
    <property type="entry name" value="TWO-COMPONENT HISTIDINE KINASE"/>
    <property type="match status" value="1"/>
</dbReference>
<dbReference type="InterPro" id="IPR011006">
    <property type="entry name" value="CheY-like_superfamily"/>
</dbReference>
<dbReference type="Gene3D" id="1.10.287.130">
    <property type="match status" value="1"/>
</dbReference>
<feature type="domain" description="Phytochrome chromophore attachment site" evidence="9">
    <location>
        <begin position="151"/>
        <end position="296"/>
    </location>
</feature>
<dbReference type="GO" id="GO:0000156">
    <property type="term" value="F:phosphorelay response regulator activity"/>
    <property type="evidence" value="ECO:0007669"/>
    <property type="project" value="TreeGrafter"/>
</dbReference>
<dbReference type="GO" id="GO:0000155">
    <property type="term" value="F:phosphorelay sensor kinase activity"/>
    <property type="evidence" value="ECO:0007669"/>
    <property type="project" value="InterPro"/>
</dbReference>
<keyword evidence="6" id="KW-0418">Kinase</keyword>
<dbReference type="SUPFAM" id="SSF47384">
    <property type="entry name" value="Homodimeric domain of signal transducing histidine kinase"/>
    <property type="match status" value="1"/>
</dbReference>
<dbReference type="SMART" id="SM00065">
    <property type="entry name" value="GAF"/>
    <property type="match status" value="1"/>
</dbReference>
<reference evidence="12 13" key="1">
    <citation type="journal article" date="2018" name="Sci. Rep.">
        <title>A novel species of the marine cyanobacterium Acaryochloris with a unique pigment content and lifestyle.</title>
        <authorList>
            <person name="Partensky F."/>
            <person name="Six C."/>
            <person name="Ratin M."/>
            <person name="Garczarek L."/>
            <person name="Vaulot D."/>
            <person name="Probert I."/>
            <person name="Calteau A."/>
            <person name="Gourvil P."/>
            <person name="Marie D."/>
            <person name="Grebert T."/>
            <person name="Bouchier C."/>
            <person name="Le Panse S."/>
            <person name="Gachenot M."/>
            <person name="Rodriguez F."/>
            <person name="Garrido J.L."/>
        </authorList>
    </citation>
    <scope>NUCLEOTIDE SEQUENCE [LARGE SCALE GENOMIC DNA]</scope>
    <source>
        <strain evidence="12 13">RCC1774</strain>
    </source>
</reference>
<feature type="domain" description="Histidine kinase" evidence="10">
    <location>
        <begin position="358"/>
        <end position="569"/>
    </location>
</feature>
<gene>
    <name evidence="12" type="primary">cph1_12</name>
    <name evidence="12" type="ORF">C1752_07484</name>
</gene>
<dbReference type="SUPFAM" id="SSF55781">
    <property type="entry name" value="GAF domain-like"/>
    <property type="match status" value="1"/>
</dbReference>
<dbReference type="InterPro" id="IPR001789">
    <property type="entry name" value="Sig_transdc_resp-reg_receiver"/>
</dbReference>
<dbReference type="Pfam" id="PF01590">
    <property type="entry name" value="GAF"/>
    <property type="match status" value="1"/>
</dbReference>
<dbReference type="SMART" id="SM00448">
    <property type="entry name" value="REC"/>
    <property type="match status" value="1"/>
</dbReference>
<dbReference type="SMART" id="SM00388">
    <property type="entry name" value="HisKA"/>
    <property type="match status" value="1"/>
</dbReference>
<dbReference type="SMART" id="SM00387">
    <property type="entry name" value="HATPase_c"/>
    <property type="match status" value="1"/>
</dbReference>
<sequence>MSVLLVDDSEVDRLTYRRYLQATVSANQIIECDCGDAALESCRSQWPSIILLDYSLPDMDGLDFFRLLGQELGSCPPIIMLTGEGSEQVAVEAMKAGAKDYLIKGQLTSEKLNQAVTQALFEHQLKAQIERQRQQRELLREVALKVMQASELSLILQAAASGGRKLLGCDRTLIYRFEPDMSGTVVAESVLPGWTAAMGCRLEDNCFQGQQGHKADKYLQGHKMVVPDVESAGLSDCHLQMLQQFQVKSNLVVPIIRADAPLNQTKLWGLLIAHHCEEKHCWQPDDLALLDELTLQVAIAIQQAELVNGLQASLEKQQAVDHQLRERAVELERTNQLLAQSTQSLSQRNQELDEFAHIVSHDLKAPLRGIANLSQWIVEDLQDQVPEENQQQLALIQNRIQRMDALIDGVLQYARAGRQTIAINMVDVRQMLLEIIDSLAPPETFEVQVPAALPCIETQALLLQQVFSNLISNALKYHDRTDGTVQILLDEQGDQLQFTVIDDGPGIAPEHHQRIFGIFQTLSTTDRTKGTGLGLTIIKKIVEQQGGSVWVESDLGQGSAFSFTWPRISS</sequence>
<evidence type="ECO:0000259" key="9">
    <source>
        <dbReference type="PROSITE" id="PS50046"/>
    </source>
</evidence>
<dbReference type="Pfam" id="PF00512">
    <property type="entry name" value="HisKA"/>
    <property type="match status" value="1"/>
</dbReference>
<dbReference type="Gene3D" id="3.30.565.10">
    <property type="entry name" value="Histidine kinase-like ATPase, C-terminal domain"/>
    <property type="match status" value="1"/>
</dbReference>
<dbReference type="InterPro" id="IPR003594">
    <property type="entry name" value="HATPase_dom"/>
</dbReference>
<evidence type="ECO:0000256" key="6">
    <source>
        <dbReference type="ARBA" id="ARBA00022777"/>
    </source>
</evidence>